<gene>
    <name evidence="1" type="ORF">CYLTODRAFT_75628</name>
</gene>
<sequence>MWIWTAGGLARFIDNEPTRAGRLLRARLVISSATGPGGNCINELPMLRTQRNENVTISATCATATSVKSEVEIADSHTEAWGETRRRLLQGEIRVDMTPYFWASFLRNVQDDIEREKFESRDEYILSLCNAYIYGSDPAHPIDPNAPISLNVAIRSFPQIMARIAATFHDRLEPLQTSPEHEAKDLKPTCDPSLQVYTVECFLLYFFSRLRQTRQNSPQLLGASYTVCSIYPIISELVGLRQRYLFATEQATRDTVDTTSNAQRKAATELLLEIIDDFEDPNLLGLEDLRASLSKAAMSTVETNGFTTKILKLFKHARPSQGCPV</sequence>
<accession>A0A0D7B6C5</accession>
<dbReference type="EMBL" id="KN880605">
    <property type="protein sequence ID" value="KIY65081.1"/>
    <property type="molecule type" value="Genomic_DNA"/>
</dbReference>
<reference evidence="1 2" key="1">
    <citation type="journal article" date="2015" name="Fungal Genet. Biol.">
        <title>Evolution of novel wood decay mechanisms in Agaricales revealed by the genome sequences of Fistulina hepatica and Cylindrobasidium torrendii.</title>
        <authorList>
            <person name="Floudas D."/>
            <person name="Held B.W."/>
            <person name="Riley R."/>
            <person name="Nagy L.G."/>
            <person name="Koehler G."/>
            <person name="Ransdell A.S."/>
            <person name="Younus H."/>
            <person name="Chow J."/>
            <person name="Chiniquy J."/>
            <person name="Lipzen A."/>
            <person name="Tritt A."/>
            <person name="Sun H."/>
            <person name="Haridas S."/>
            <person name="LaButti K."/>
            <person name="Ohm R.A."/>
            <person name="Kues U."/>
            <person name="Blanchette R.A."/>
            <person name="Grigoriev I.V."/>
            <person name="Minto R.E."/>
            <person name="Hibbett D.S."/>
        </authorList>
    </citation>
    <scope>NUCLEOTIDE SEQUENCE [LARGE SCALE GENOMIC DNA]</scope>
    <source>
        <strain evidence="1 2">FP15055 ss-10</strain>
    </source>
</reference>
<keyword evidence="2" id="KW-1185">Reference proteome</keyword>
<name>A0A0D7B6C5_9AGAR</name>
<dbReference type="AlphaFoldDB" id="A0A0D7B6C5"/>
<evidence type="ECO:0000313" key="2">
    <source>
        <dbReference type="Proteomes" id="UP000054007"/>
    </source>
</evidence>
<organism evidence="1 2">
    <name type="scientific">Cylindrobasidium torrendii FP15055 ss-10</name>
    <dbReference type="NCBI Taxonomy" id="1314674"/>
    <lineage>
        <taxon>Eukaryota</taxon>
        <taxon>Fungi</taxon>
        <taxon>Dikarya</taxon>
        <taxon>Basidiomycota</taxon>
        <taxon>Agaricomycotina</taxon>
        <taxon>Agaricomycetes</taxon>
        <taxon>Agaricomycetidae</taxon>
        <taxon>Agaricales</taxon>
        <taxon>Marasmiineae</taxon>
        <taxon>Physalacriaceae</taxon>
        <taxon>Cylindrobasidium</taxon>
    </lineage>
</organism>
<proteinExistence type="predicted"/>
<dbReference type="Proteomes" id="UP000054007">
    <property type="component" value="Unassembled WGS sequence"/>
</dbReference>
<evidence type="ECO:0000313" key="1">
    <source>
        <dbReference type="EMBL" id="KIY65081.1"/>
    </source>
</evidence>
<protein>
    <submittedName>
        <fullName evidence="1">Uncharacterized protein</fullName>
    </submittedName>
</protein>